<dbReference type="Proteomes" id="UP000242329">
    <property type="component" value="Unassembled WGS sequence"/>
</dbReference>
<dbReference type="GO" id="GO:0046872">
    <property type="term" value="F:metal ion binding"/>
    <property type="evidence" value="ECO:0007669"/>
    <property type="project" value="UniProtKB-KW"/>
</dbReference>
<evidence type="ECO:0000259" key="10">
    <source>
        <dbReference type="Pfam" id="PF01930"/>
    </source>
</evidence>
<dbReference type="RefSeq" id="WP_242939026.1">
    <property type="nucleotide sequence ID" value="NZ_FQWY01000029.1"/>
</dbReference>
<evidence type="ECO:0000256" key="1">
    <source>
        <dbReference type="ARBA" id="ARBA00022722"/>
    </source>
</evidence>
<evidence type="ECO:0000256" key="4">
    <source>
        <dbReference type="ARBA" id="ARBA00022839"/>
    </source>
</evidence>
<dbReference type="EC" id="3.1.12.1" evidence="9"/>
<comment type="function">
    <text evidence="9">CRISPR (clustered regularly interspaced short palindromic repeat) is an adaptive immune system that provides protection against mobile genetic elements (viruses, transposable elements and conjugative plasmids). CRISPR clusters contain sequences complementary to antecedent mobile elements and target invading nucleic acids. CRISPR clusters are transcribed and processed into CRISPR RNA (crRNA).</text>
</comment>
<feature type="domain" description="DUF83" evidence="10">
    <location>
        <begin position="15"/>
        <end position="176"/>
    </location>
</feature>
<dbReference type="AlphaFoldDB" id="A0A1M5Q3W3"/>
<proteinExistence type="inferred from homology"/>
<evidence type="ECO:0000256" key="8">
    <source>
        <dbReference type="ARBA" id="ARBA00023211"/>
    </source>
</evidence>
<reference evidence="12" key="1">
    <citation type="submission" date="2016-11" db="EMBL/GenBank/DDBJ databases">
        <authorList>
            <person name="Varghese N."/>
            <person name="Submissions S."/>
        </authorList>
    </citation>
    <scope>NUCLEOTIDE SEQUENCE [LARGE SCALE GENOMIC DNA]</scope>
    <source>
        <strain evidence="12">DSM 11003</strain>
    </source>
</reference>
<dbReference type="InterPro" id="IPR022765">
    <property type="entry name" value="Dna2/Cas4_DUF83"/>
</dbReference>
<keyword evidence="12" id="KW-1185">Reference proteome</keyword>
<dbReference type="Gene3D" id="3.90.320.10">
    <property type="match status" value="1"/>
</dbReference>
<keyword evidence="6 9" id="KW-0411">Iron-sulfur</keyword>
<keyword evidence="3 9" id="KW-0378">Hydrolase</keyword>
<dbReference type="PANTHER" id="PTHR37168">
    <property type="entry name" value="CRISPR-ASSOCIATED EXONUCLEASE CAS4"/>
    <property type="match status" value="1"/>
</dbReference>
<evidence type="ECO:0000313" key="11">
    <source>
        <dbReference type="EMBL" id="SHH08540.1"/>
    </source>
</evidence>
<gene>
    <name evidence="11" type="ORF">SAMN02745221_01650</name>
</gene>
<keyword evidence="8 9" id="KW-0464">Manganese</keyword>
<keyword evidence="1 9" id="KW-0540">Nuclease</keyword>
<dbReference type="PANTHER" id="PTHR37168:SF1">
    <property type="entry name" value="CRISPR-ASSOCIATED EXONUCLEASE CAS4"/>
    <property type="match status" value="1"/>
</dbReference>
<accession>A0A1M5Q3W3</accession>
<comment type="similarity">
    <text evidence="9">Belongs to the CRISPR-associated exonuclease Cas4 family.</text>
</comment>
<dbReference type="GO" id="GO:0051536">
    <property type="term" value="F:iron-sulfur cluster binding"/>
    <property type="evidence" value="ECO:0007669"/>
    <property type="project" value="UniProtKB-KW"/>
</dbReference>
<dbReference type="STRING" id="1123382.SAMN02745221_01650"/>
<protein>
    <recommendedName>
        <fullName evidence="9">CRISPR-associated exonuclease Cas4</fullName>
        <ecNumber evidence="9">3.1.12.1</ecNumber>
    </recommendedName>
</protein>
<comment type="cofactor">
    <cofactor evidence="9">
        <name>iron-sulfur cluster</name>
        <dbReference type="ChEBI" id="CHEBI:30408"/>
    </cofactor>
</comment>
<evidence type="ECO:0000256" key="3">
    <source>
        <dbReference type="ARBA" id="ARBA00022801"/>
    </source>
</evidence>
<dbReference type="Pfam" id="PF01930">
    <property type="entry name" value="Cas_Cas4"/>
    <property type="match status" value="1"/>
</dbReference>
<dbReference type="GO" id="GO:0004527">
    <property type="term" value="F:exonuclease activity"/>
    <property type="evidence" value="ECO:0007669"/>
    <property type="project" value="UniProtKB-KW"/>
</dbReference>
<dbReference type="InterPro" id="IPR013343">
    <property type="entry name" value="CRISPR-assoc_prot_Cas4"/>
</dbReference>
<dbReference type="NCBIfam" id="TIGR00372">
    <property type="entry name" value="cas4"/>
    <property type="match status" value="1"/>
</dbReference>
<keyword evidence="7 9" id="KW-0051">Antiviral defense</keyword>
<evidence type="ECO:0000256" key="5">
    <source>
        <dbReference type="ARBA" id="ARBA00023004"/>
    </source>
</evidence>
<comment type="cofactor">
    <cofactor evidence="9">
        <name>Mg(2+)</name>
        <dbReference type="ChEBI" id="CHEBI:18420"/>
    </cofactor>
    <cofactor evidence="9">
        <name>Mn(2+)</name>
        <dbReference type="ChEBI" id="CHEBI:29035"/>
    </cofactor>
    <text evidence="9">Mg(2+) or Mn(2+) required for ssDNA cleavage activity.</text>
</comment>
<keyword evidence="5 9" id="KW-0408">Iron</keyword>
<dbReference type="InterPro" id="IPR011604">
    <property type="entry name" value="PDDEXK-like_dom_sf"/>
</dbReference>
<sequence>MKDKNSPEVQELAITGTMVSYFFICHRKLWLFAKGINMENVSGNADVIKGKILHEARFKHERNREITFDTVKIDFLRFNDQVYVHEIKKSKKFEEAHIWQLKYYIYYLQCQGVNCFSGVIHYPASMRKVNVEFDANDRIQLMQVLKGIQEILKKPILPPKKTKKFCSRCAYFDFCYA</sequence>
<evidence type="ECO:0000256" key="6">
    <source>
        <dbReference type="ARBA" id="ARBA00023014"/>
    </source>
</evidence>
<name>A0A1M5Q3W3_9FIRM</name>
<evidence type="ECO:0000256" key="2">
    <source>
        <dbReference type="ARBA" id="ARBA00022723"/>
    </source>
</evidence>
<evidence type="ECO:0000256" key="9">
    <source>
        <dbReference type="RuleBase" id="RU365022"/>
    </source>
</evidence>
<evidence type="ECO:0000256" key="7">
    <source>
        <dbReference type="ARBA" id="ARBA00023118"/>
    </source>
</evidence>
<evidence type="ECO:0000313" key="12">
    <source>
        <dbReference type="Proteomes" id="UP000242329"/>
    </source>
</evidence>
<keyword evidence="2 9" id="KW-0479">Metal-binding</keyword>
<dbReference type="GO" id="GO:0051607">
    <property type="term" value="P:defense response to virus"/>
    <property type="evidence" value="ECO:0007669"/>
    <property type="project" value="UniProtKB-KW"/>
</dbReference>
<organism evidence="11 12">
    <name type="scientific">Thermosyntropha lipolytica DSM 11003</name>
    <dbReference type="NCBI Taxonomy" id="1123382"/>
    <lineage>
        <taxon>Bacteria</taxon>
        <taxon>Bacillati</taxon>
        <taxon>Bacillota</taxon>
        <taxon>Clostridia</taxon>
        <taxon>Eubacteriales</taxon>
        <taxon>Syntrophomonadaceae</taxon>
        <taxon>Thermosyntropha</taxon>
    </lineage>
</organism>
<keyword evidence="4 9" id="KW-0269">Exonuclease</keyword>
<dbReference type="EMBL" id="FQWY01000029">
    <property type="protein sequence ID" value="SHH08540.1"/>
    <property type="molecule type" value="Genomic_DNA"/>
</dbReference>